<dbReference type="Gene3D" id="3.40.30.10">
    <property type="entry name" value="Glutaredoxin"/>
    <property type="match status" value="1"/>
</dbReference>
<dbReference type="InterPro" id="IPR013766">
    <property type="entry name" value="Thioredoxin_domain"/>
</dbReference>
<dbReference type="GO" id="GO:0045454">
    <property type="term" value="P:cell redox homeostasis"/>
    <property type="evidence" value="ECO:0007669"/>
    <property type="project" value="TreeGrafter"/>
</dbReference>
<dbReference type="EMBL" id="JAEHOC010000007">
    <property type="protein sequence ID" value="KAG2440266.1"/>
    <property type="molecule type" value="Genomic_DNA"/>
</dbReference>
<dbReference type="InterPro" id="IPR036249">
    <property type="entry name" value="Thioredoxin-like_sf"/>
</dbReference>
<feature type="domain" description="Thioredoxin" evidence="3">
    <location>
        <begin position="77"/>
        <end position="202"/>
    </location>
</feature>
<evidence type="ECO:0000259" key="3">
    <source>
        <dbReference type="PROSITE" id="PS51352"/>
    </source>
</evidence>
<evidence type="ECO:0000313" key="5">
    <source>
        <dbReference type="Proteomes" id="UP000650467"/>
    </source>
</evidence>
<name>A0A835TA33_CHLIN</name>
<reference evidence="4" key="1">
    <citation type="journal article" date="2020" name="bioRxiv">
        <title>Comparative genomics of Chlamydomonas.</title>
        <authorList>
            <person name="Craig R.J."/>
            <person name="Hasan A.R."/>
            <person name="Ness R.W."/>
            <person name="Keightley P.D."/>
        </authorList>
    </citation>
    <scope>NUCLEOTIDE SEQUENCE</scope>
    <source>
        <strain evidence="4">SAG 7.73</strain>
    </source>
</reference>
<proteinExistence type="inferred from homology"/>
<comment type="caution">
    <text evidence="4">The sequence shown here is derived from an EMBL/GenBank/DDBJ whole genome shotgun (WGS) entry which is preliminary data.</text>
</comment>
<dbReference type="OrthoDB" id="2121326at2759"/>
<dbReference type="PANTHER" id="PTHR43601">
    <property type="entry name" value="THIOREDOXIN, MITOCHONDRIAL"/>
    <property type="match status" value="1"/>
</dbReference>
<sequence>MASIHGRCAGSLTCETKQCKSLPLVCSSRLLVRPAQQSGAQRVGICSAAGPLLTCRPRSASGPQGDRVTRRADRVLCRAGRSTGEWWKKDNPPNMRDINSIQELVDALADAGDRLVIVEFYAQWCNACRALFPKICKIMAENPDVLFLKVNFDDNRDACRTLSVKVLPYFHFYRGAEGRVAAFSATISKLQLFKDAVETYSAAFCSLEPLPGLAEFPDLIAHPELRPEEAAEAARRARLASGTESDEERHPLADTPTVVG</sequence>
<dbReference type="PROSITE" id="PS51352">
    <property type="entry name" value="THIOREDOXIN_2"/>
    <property type="match status" value="1"/>
</dbReference>
<keyword evidence="5" id="KW-1185">Reference proteome</keyword>
<dbReference type="CDD" id="cd02947">
    <property type="entry name" value="TRX_family"/>
    <property type="match status" value="1"/>
</dbReference>
<evidence type="ECO:0000256" key="1">
    <source>
        <dbReference type="ARBA" id="ARBA00008987"/>
    </source>
</evidence>
<gene>
    <name evidence="4" type="ORF">HXX76_004378</name>
</gene>
<dbReference type="Pfam" id="PF00085">
    <property type="entry name" value="Thioredoxin"/>
    <property type="match status" value="1"/>
</dbReference>
<evidence type="ECO:0000256" key="2">
    <source>
        <dbReference type="SAM" id="MobiDB-lite"/>
    </source>
</evidence>
<accession>A0A835TA33</accession>
<dbReference type="AlphaFoldDB" id="A0A835TA33"/>
<protein>
    <recommendedName>
        <fullName evidence="3">Thioredoxin domain-containing protein</fullName>
    </recommendedName>
</protein>
<dbReference type="SUPFAM" id="SSF52833">
    <property type="entry name" value="Thioredoxin-like"/>
    <property type="match status" value="1"/>
</dbReference>
<feature type="region of interest" description="Disordered" evidence="2">
    <location>
        <begin position="230"/>
        <end position="260"/>
    </location>
</feature>
<comment type="similarity">
    <text evidence="1">Belongs to the thioredoxin family.</text>
</comment>
<organism evidence="4 5">
    <name type="scientific">Chlamydomonas incerta</name>
    <dbReference type="NCBI Taxonomy" id="51695"/>
    <lineage>
        <taxon>Eukaryota</taxon>
        <taxon>Viridiplantae</taxon>
        <taxon>Chlorophyta</taxon>
        <taxon>core chlorophytes</taxon>
        <taxon>Chlorophyceae</taxon>
        <taxon>CS clade</taxon>
        <taxon>Chlamydomonadales</taxon>
        <taxon>Chlamydomonadaceae</taxon>
        <taxon>Chlamydomonas</taxon>
    </lineage>
</organism>
<evidence type="ECO:0000313" key="4">
    <source>
        <dbReference type="EMBL" id="KAG2440266.1"/>
    </source>
</evidence>
<dbReference type="Proteomes" id="UP000650467">
    <property type="component" value="Unassembled WGS sequence"/>
</dbReference>
<dbReference type="PANTHER" id="PTHR43601:SF32">
    <property type="entry name" value="THIOREDOXIN-LIKE 2-2, CHLOROPLASTIC"/>
    <property type="match status" value="1"/>
</dbReference>